<dbReference type="SUPFAM" id="SSF51338">
    <property type="entry name" value="Composite domain of metallo-dependent hydrolases"/>
    <property type="match status" value="1"/>
</dbReference>
<dbReference type="SUPFAM" id="SSF51556">
    <property type="entry name" value="Metallo-dependent hydrolases"/>
    <property type="match status" value="1"/>
</dbReference>
<dbReference type="InterPro" id="IPR006680">
    <property type="entry name" value="Amidohydro-rel"/>
</dbReference>
<dbReference type="CDD" id="cd01299">
    <property type="entry name" value="Met_dep_hydrolase_A"/>
    <property type="match status" value="1"/>
</dbReference>
<name>A0ABW0TKU1_9BACL</name>
<evidence type="ECO:0000313" key="2">
    <source>
        <dbReference type="EMBL" id="MFC5590126.1"/>
    </source>
</evidence>
<protein>
    <submittedName>
        <fullName evidence="2">Amidohydrolase family protein</fullName>
    </submittedName>
</protein>
<dbReference type="EMBL" id="JBHSNO010000007">
    <property type="protein sequence ID" value="MFC5590126.1"/>
    <property type="molecule type" value="Genomic_DNA"/>
</dbReference>
<comment type="caution">
    <text evidence="2">The sequence shown here is derived from an EMBL/GenBank/DDBJ whole genome shotgun (WGS) entry which is preliminary data.</text>
</comment>
<dbReference type="Proteomes" id="UP001596109">
    <property type="component" value="Unassembled WGS sequence"/>
</dbReference>
<dbReference type="InterPro" id="IPR051781">
    <property type="entry name" value="Metallo-dep_Hydrolase"/>
</dbReference>
<evidence type="ECO:0000259" key="1">
    <source>
        <dbReference type="Pfam" id="PF01979"/>
    </source>
</evidence>
<keyword evidence="3" id="KW-1185">Reference proteome</keyword>
<dbReference type="Gene3D" id="3.20.20.140">
    <property type="entry name" value="Metal-dependent hydrolases"/>
    <property type="match status" value="1"/>
</dbReference>
<proteinExistence type="predicted"/>
<dbReference type="RefSeq" id="WP_381436073.1">
    <property type="nucleotide sequence ID" value="NZ_JBHSNO010000007.1"/>
</dbReference>
<sequence>MKKIVFKHGRVIDGYQDKPLQDGLVVIDNGTIVYSGKMDEVILEHYQDAQVVDLSGKTIMPGMIDAHVHLTLAGEPSYLHTLIMEDAKLTVIKGIERAKKALNAGFTTIRCLGEKGQIDVYIKKAIEEGVIVGPNILASGKAITITGGHGDMFPGDIEIDGIATIVDGEDAVRTATRKQLKLGVDNIKLMATGGGMSPGDARISQLTIAEMRVAIEEAEKYGKLTAAHAIGEEGINNALEAGVRTLEHGTYISDKGIEIIHRTGAYLVPTLAAFKTLKYGKEGGVPEYHLKKVQAFKDAHFINLRKALDAGVKVITGTDAGTPFNLHGENAYELECLVEAGMTPMEAIHAATRVAAEALKLEDKGMLKEGYIADLIVIDGNPLDDITILQHGKVEQVYKQGELVYNTI</sequence>
<dbReference type="PANTHER" id="PTHR43135">
    <property type="entry name" value="ALPHA-D-RIBOSE 1-METHYLPHOSPHONATE 5-TRIPHOSPHATE DIPHOSPHATASE"/>
    <property type="match status" value="1"/>
</dbReference>
<dbReference type="Gene3D" id="2.30.40.10">
    <property type="entry name" value="Urease, subunit C, domain 1"/>
    <property type="match status" value="1"/>
</dbReference>
<dbReference type="PANTHER" id="PTHR43135:SF3">
    <property type="entry name" value="ALPHA-D-RIBOSE 1-METHYLPHOSPHONATE 5-TRIPHOSPHATE DIPHOSPHATASE"/>
    <property type="match status" value="1"/>
</dbReference>
<dbReference type="InterPro" id="IPR032466">
    <property type="entry name" value="Metal_Hydrolase"/>
</dbReference>
<accession>A0ABW0TKU1</accession>
<dbReference type="InterPro" id="IPR011059">
    <property type="entry name" value="Metal-dep_hydrolase_composite"/>
</dbReference>
<gene>
    <name evidence="2" type="ORF">ACFPRA_14560</name>
</gene>
<evidence type="ECO:0000313" key="3">
    <source>
        <dbReference type="Proteomes" id="UP001596109"/>
    </source>
</evidence>
<feature type="domain" description="Amidohydrolase-related" evidence="1">
    <location>
        <begin position="58"/>
        <end position="404"/>
    </location>
</feature>
<dbReference type="Pfam" id="PF01979">
    <property type="entry name" value="Amidohydro_1"/>
    <property type="match status" value="1"/>
</dbReference>
<organism evidence="2 3">
    <name type="scientific">Sporosarcina soli</name>
    <dbReference type="NCBI Taxonomy" id="334736"/>
    <lineage>
        <taxon>Bacteria</taxon>
        <taxon>Bacillati</taxon>
        <taxon>Bacillota</taxon>
        <taxon>Bacilli</taxon>
        <taxon>Bacillales</taxon>
        <taxon>Caryophanaceae</taxon>
        <taxon>Sporosarcina</taxon>
    </lineage>
</organism>
<reference evidence="3" key="1">
    <citation type="journal article" date="2019" name="Int. J. Syst. Evol. Microbiol.">
        <title>The Global Catalogue of Microorganisms (GCM) 10K type strain sequencing project: providing services to taxonomists for standard genome sequencing and annotation.</title>
        <authorList>
            <consortium name="The Broad Institute Genomics Platform"/>
            <consortium name="The Broad Institute Genome Sequencing Center for Infectious Disease"/>
            <person name="Wu L."/>
            <person name="Ma J."/>
        </authorList>
    </citation>
    <scope>NUCLEOTIDE SEQUENCE [LARGE SCALE GENOMIC DNA]</scope>
    <source>
        <strain evidence="3">CGMCC 4.1434</strain>
    </source>
</reference>
<dbReference type="InterPro" id="IPR057744">
    <property type="entry name" value="OTAase-like"/>
</dbReference>